<protein>
    <submittedName>
        <fullName evidence="1">11301_t:CDS:1</fullName>
    </submittedName>
</protein>
<organism evidence="1 2">
    <name type="scientific">Dentiscutata heterogama</name>
    <dbReference type="NCBI Taxonomy" id="1316150"/>
    <lineage>
        <taxon>Eukaryota</taxon>
        <taxon>Fungi</taxon>
        <taxon>Fungi incertae sedis</taxon>
        <taxon>Mucoromycota</taxon>
        <taxon>Glomeromycotina</taxon>
        <taxon>Glomeromycetes</taxon>
        <taxon>Diversisporales</taxon>
        <taxon>Gigasporaceae</taxon>
        <taxon>Dentiscutata</taxon>
    </lineage>
</organism>
<dbReference type="EMBL" id="CAJVPU010003966">
    <property type="protein sequence ID" value="CAG8525984.1"/>
    <property type="molecule type" value="Genomic_DNA"/>
</dbReference>
<keyword evidence="2" id="KW-1185">Reference proteome</keyword>
<evidence type="ECO:0000313" key="2">
    <source>
        <dbReference type="Proteomes" id="UP000789702"/>
    </source>
</evidence>
<evidence type="ECO:0000313" key="1">
    <source>
        <dbReference type="EMBL" id="CAG8525984.1"/>
    </source>
</evidence>
<sequence length="279" mass="31813">MSMDKYRGETSRQSPDSEDFLVQINDSLANLEEVENEGVKLINLINEHHDKIQHAGYATQDVKEKLESLYRDAIKQASREEEMDKKITKDIDKYLESIKDSRTPSDGLNIEENNHKKKRSQENTSVNNKAKKPKVSQSKSSVIIKNGTSVAAKQPRDKDIEENWILATVVGYKPESKSYEVEDADKDEASNRPGERFIVPVKNVIAIPNPGEMRSPEFPKDSTVIALYPHTTCFYKAVVVIPPSKLTPKTSRYLLTFEDDENAERYVDAHYVLDIPKER</sequence>
<gene>
    <name evidence="1" type="ORF">DHETER_LOCUS4144</name>
</gene>
<dbReference type="Proteomes" id="UP000789702">
    <property type="component" value="Unassembled WGS sequence"/>
</dbReference>
<name>A0ACA9LIP5_9GLOM</name>
<reference evidence="1" key="1">
    <citation type="submission" date="2021-06" db="EMBL/GenBank/DDBJ databases">
        <authorList>
            <person name="Kallberg Y."/>
            <person name="Tangrot J."/>
            <person name="Rosling A."/>
        </authorList>
    </citation>
    <scope>NUCLEOTIDE SEQUENCE</scope>
    <source>
        <strain evidence="1">IL203A</strain>
    </source>
</reference>
<comment type="caution">
    <text evidence="1">The sequence shown here is derived from an EMBL/GenBank/DDBJ whole genome shotgun (WGS) entry which is preliminary data.</text>
</comment>
<proteinExistence type="predicted"/>
<accession>A0ACA9LIP5</accession>